<gene>
    <name evidence="1" type="ORF">PSNMU_V1.4_AUG-EV-PASAV3_0104570</name>
</gene>
<dbReference type="OrthoDB" id="42414at2759"/>
<dbReference type="EMBL" id="CAACVS010000549">
    <property type="protein sequence ID" value="VEU43434.1"/>
    <property type="molecule type" value="Genomic_DNA"/>
</dbReference>
<sequence>MFMKSAASDTDQGKAIQSINEKWGEIGSNGRPWGGRETIGIQVCKKKYSPFLFTIDTLNGDENDANAINDNSTTSSSEKRRTVRVVRMFGCPHHSHLRKEKIERNGIRNGWEPFGQWSLQKALLLARNATIQLNKNDEAGNECDDRDKQISGFASDGNGAVSKKVGMGSRRKNNCLAIEELKSICHNGKCLWKKRNKYDDIFDEITRQAGFSCEEETSGRSTFSS</sequence>
<evidence type="ECO:0000313" key="1">
    <source>
        <dbReference type="EMBL" id="VEU43434.1"/>
    </source>
</evidence>
<proteinExistence type="predicted"/>
<reference evidence="1 2" key="1">
    <citation type="submission" date="2019-01" db="EMBL/GenBank/DDBJ databases">
        <authorList>
            <person name="Ferrante I. M."/>
        </authorList>
    </citation>
    <scope>NUCLEOTIDE SEQUENCE [LARGE SCALE GENOMIC DNA]</scope>
    <source>
        <strain evidence="1 2">B856</strain>
    </source>
</reference>
<keyword evidence="2" id="KW-1185">Reference proteome</keyword>
<protein>
    <submittedName>
        <fullName evidence="1">Uncharacterized protein</fullName>
    </submittedName>
</protein>
<evidence type="ECO:0000313" key="2">
    <source>
        <dbReference type="Proteomes" id="UP000291116"/>
    </source>
</evidence>
<organism evidence="1 2">
    <name type="scientific">Pseudo-nitzschia multistriata</name>
    <dbReference type="NCBI Taxonomy" id="183589"/>
    <lineage>
        <taxon>Eukaryota</taxon>
        <taxon>Sar</taxon>
        <taxon>Stramenopiles</taxon>
        <taxon>Ochrophyta</taxon>
        <taxon>Bacillariophyta</taxon>
        <taxon>Bacillariophyceae</taxon>
        <taxon>Bacillariophycidae</taxon>
        <taxon>Bacillariales</taxon>
        <taxon>Bacillariaceae</taxon>
        <taxon>Pseudo-nitzschia</taxon>
    </lineage>
</organism>
<accession>A0A448ZN47</accession>
<dbReference type="Proteomes" id="UP000291116">
    <property type="component" value="Unassembled WGS sequence"/>
</dbReference>
<name>A0A448ZN47_9STRA</name>
<dbReference type="AlphaFoldDB" id="A0A448ZN47"/>